<proteinExistence type="predicted"/>
<sequence length="499" mass="53494">MSRFSALSGGSNQEEFSEEKEIEFLQLKDLNQEVLLKIAPEPFDPQATPGHVSLLAVSNQYGYFVAGTNKGFVFDTTDALRQAIKSATKQSTADFKAQTEVTVSNGVVQHIRLSADELTLVIGTSTGDILLYDIPTLKQQNGDVDPYKTISLGNSIKDIRSNPSAKPTQLAVLLSDSNLKFVDFSGEVQQVGSTYTAICWSRKGKQIACGNTQSEVFLIACDGTTKGSIQPPPSIVETPHYVESIYWLENTVFNIVYNIQSGDPEEGHEYSVYIISTEDKSNISYNKLEDPCAPWGIKDRGSHYYIEPIKDWGKECKYAMFCASTASADVGVIGCDELKQWNTWILEETARASVPLSRITDEDTAPVGLAIDFTSSESLPPLNPEVSTTLIEPVPILILMNSDGMLSAFHCLNIDAANNGDKYEGMINPSPIPTSNPPKSAVPAAATPLASFGATGFGSAIKPAFGATGFDTPSTPVSGATTGSNSNNAAISNPVTPGG</sequence>
<name>A0ABR2WDU0_9FUNG</name>
<evidence type="ECO:0000256" key="1">
    <source>
        <dbReference type="ARBA" id="ARBA00004123"/>
    </source>
</evidence>
<dbReference type="PANTHER" id="PTHR23193">
    <property type="entry name" value="NUCLEAR PORE COMPLEX PROTEIN NUP"/>
    <property type="match status" value="1"/>
</dbReference>
<evidence type="ECO:0000256" key="2">
    <source>
        <dbReference type="ARBA" id="ARBA00022448"/>
    </source>
</evidence>
<dbReference type="SUPFAM" id="SSF117289">
    <property type="entry name" value="Nucleoporin domain"/>
    <property type="match status" value="1"/>
</dbReference>
<dbReference type="InterPro" id="IPR015943">
    <property type="entry name" value="WD40/YVTN_repeat-like_dom_sf"/>
</dbReference>
<evidence type="ECO:0000313" key="7">
    <source>
        <dbReference type="Proteomes" id="UP001479436"/>
    </source>
</evidence>
<evidence type="ECO:0000259" key="5">
    <source>
        <dbReference type="Pfam" id="PF16755"/>
    </source>
</evidence>
<dbReference type="Gene3D" id="2.130.10.10">
    <property type="entry name" value="YVTN repeat-like/Quinoprotein amine dehydrogenase"/>
    <property type="match status" value="1"/>
</dbReference>
<dbReference type="InterPro" id="IPR039462">
    <property type="entry name" value="Nup159/Nup146_N"/>
</dbReference>
<evidence type="ECO:0000256" key="4">
    <source>
        <dbReference type="SAM" id="MobiDB-lite"/>
    </source>
</evidence>
<evidence type="ECO:0000313" key="6">
    <source>
        <dbReference type="EMBL" id="KAK9759679.1"/>
    </source>
</evidence>
<accession>A0ABR2WDU0</accession>
<evidence type="ECO:0000256" key="3">
    <source>
        <dbReference type="ARBA" id="ARBA00023242"/>
    </source>
</evidence>
<dbReference type="Pfam" id="PF16755">
    <property type="entry name" value="Beta-prop_NUP159_NUP214"/>
    <property type="match status" value="1"/>
</dbReference>
<dbReference type="InterPro" id="IPR026054">
    <property type="entry name" value="Nucleoporin"/>
</dbReference>
<feature type="non-terminal residue" evidence="6">
    <location>
        <position position="499"/>
    </location>
</feature>
<gene>
    <name evidence="6" type="ORF">K7432_017060</name>
</gene>
<protein>
    <recommendedName>
        <fullName evidence="5">Nucleoporin Nup159/Nup146 N-terminal domain-containing protein</fullName>
    </recommendedName>
</protein>
<dbReference type="EMBL" id="JASJQH010003300">
    <property type="protein sequence ID" value="KAK9759679.1"/>
    <property type="molecule type" value="Genomic_DNA"/>
</dbReference>
<comment type="subcellular location">
    <subcellularLocation>
        <location evidence="1">Nucleus</location>
    </subcellularLocation>
</comment>
<dbReference type="PANTHER" id="PTHR23193:SF5">
    <property type="entry name" value="NUCLEAR ENVELOPE PORE MEMBRANE PROTEIN POM 121C-RELATED"/>
    <property type="match status" value="1"/>
</dbReference>
<keyword evidence="7" id="KW-1185">Reference proteome</keyword>
<comment type="caution">
    <text evidence="6">The sequence shown here is derived from an EMBL/GenBank/DDBJ whole genome shotgun (WGS) entry which is preliminary data.</text>
</comment>
<keyword evidence="2" id="KW-0813">Transport</keyword>
<reference evidence="6 7" key="1">
    <citation type="submission" date="2023-04" db="EMBL/GenBank/DDBJ databases">
        <title>Genome of Basidiobolus ranarum AG-B5.</title>
        <authorList>
            <person name="Stajich J.E."/>
            <person name="Carter-House D."/>
            <person name="Gryganskyi A."/>
        </authorList>
    </citation>
    <scope>NUCLEOTIDE SEQUENCE [LARGE SCALE GENOMIC DNA]</scope>
    <source>
        <strain evidence="6 7">AG-B5</strain>
    </source>
</reference>
<organism evidence="6 7">
    <name type="scientific">Basidiobolus ranarum</name>
    <dbReference type="NCBI Taxonomy" id="34480"/>
    <lineage>
        <taxon>Eukaryota</taxon>
        <taxon>Fungi</taxon>
        <taxon>Fungi incertae sedis</taxon>
        <taxon>Zoopagomycota</taxon>
        <taxon>Entomophthoromycotina</taxon>
        <taxon>Basidiobolomycetes</taxon>
        <taxon>Basidiobolales</taxon>
        <taxon>Basidiobolaceae</taxon>
        <taxon>Basidiobolus</taxon>
    </lineage>
</organism>
<keyword evidence="3" id="KW-0539">Nucleus</keyword>
<feature type="region of interest" description="Disordered" evidence="4">
    <location>
        <begin position="476"/>
        <end position="499"/>
    </location>
</feature>
<feature type="domain" description="Nucleoporin Nup159/Nup146 N-terminal" evidence="5">
    <location>
        <begin position="51"/>
        <end position="406"/>
    </location>
</feature>
<dbReference type="Proteomes" id="UP001479436">
    <property type="component" value="Unassembled WGS sequence"/>
</dbReference>